<evidence type="ECO:0000313" key="4">
    <source>
        <dbReference type="Proteomes" id="UP000478052"/>
    </source>
</evidence>
<proteinExistence type="predicted"/>
<feature type="compositionally biased region" description="Low complexity" evidence="1">
    <location>
        <begin position="415"/>
        <end position="428"/>
    </location>
</feature>
<sequence length="506" mass="58775">MTLNEMERIPVVRIVLNVRKGKIHYKDSFNGIYWVQKTNERCTKVRCRYHRRQSQRCSANGKIFQEENETLTFLLHTPHDHGKKQLLLIEEFRKTLLTRSKNEQTSHRVIFNEVLEPKNMEEFHQQRSETFNVRKFIDGEPFYVGRTTDKISIVFVTPKIKAYNFEMRKSTKSKACRGDTELLRSATDIIMDGTFKAVPKLNGECIQLFGFPIVYALMSRKNKVAYINLFKFIKNEVCPFWYPKSITVDFKQASIDAIKRVFPLTNIHGCWFHHAQWLAELFQDNLEVRNLIHMLMALPLLPSHKIHEGYDVIKQLYNEDLKVHLDVFQRQQMKTIFRYYKNTWITGNFNTILSVNGRVRRTSNLLEASHRHLMTHINVPNPSPWIFLDSPFDSHHSDSTSRSPTQPFVSSPIESPASTTASRSSSPPQLNSPFESYHSDSTSRSSSLSLQPFNSLFDSNHSDSPSRSTLLSPPLLVLNLNTTILIHRPGLLPLIIELQMTIRPTR</sequence>
<protein>
    <submittedName>
        <fullName evidence="3">RING-type domain-containing protein</fullName>
    </submittedName>
</protein>
<dbReference type="Proteomes" id="UP000478052">
    <property type="component" value="Unassembled WGS sequence"/>
</dbReference>
<dbReference type="AlphaFoldDB" id="A0A6G0W205"/>
<dbReference type="OrthoDB" id="6625214at2759"/>
<dbReference type="InterPro" id="IPR018289">
    <property type="entry name" value="MULE_transposase_dom"/>
</dbReference>
<dbReference type="Pfam" id="PF10551">
    <property type="entry name" value="MULE"/>
    <property type="match status" value="1"/>
</dbReference>
<evidence type="ECO:0000259" key="2">
    <source>
        <dbReference type="Pfam" id="PF10551"/>
    </source>
</evidence>
<organism evidence="3 4">
    <name type="scientific">Aphis craccivora</name>
    <name type="common">Cowpea aphid</name>
    <dbReference type="NCBI Taxonomy" id="307492"/>
    <lineage>
        <taxon>Eukaryota</taxon>
        <taxon>Metazoa</taxon>
        <taxon>Ecdysozoa</taxon>
        <taxon>Arthropoda</taxon>
        <taxon>Hexapoda</taxon>
        <taxon>Insecta</taxon>
        <taxon>Pterygota</taxon>
        <taxon>Neoptera</taxon>
        <taxon>Paraneoptera</taxon>
        <taxon>Hemiptera</taxon>
        <taxon>Sternorrhyncha</taxon>
        <taxon>Aphidomorpha</taxon>
        <taxon>Aphidoidea</taxon>
        <taxon>Aphididae</taxon>
        <taxon>Aphidini</taxon>
        <taxon>Aphis</taxon>
        <taxon>Aphis</taxon>
    </lineage>
</organism>
<gene>
    <name evidence="3" type="ORF">FWK35_00027997</name>
</gene>
<dbReference type="EMBL" id="VUJU01010172">
    <property type="protein sequence ID" value="KAF0715500.1"/>
    <property type="molecule type" value="Genomic_DNA"/>
</dbReference>
<keyword evidence="4" id="KW-1185">Reference proteome</keyword>
<accession>A0A6G0W205</accession>
<comment type="caution">
    <text evidence="3">The sequence shown here is derived from an EMBL/GenBank/DDBJ whole genome shotgun (WGS) entry which is preliminary data.</text>
</comment>
<evidence type="ECO:0000313" key="3">
    <source>
        <dbReference type="EMBL" id="KAF0715500.1"/>
    </source>
</evidence>
<reference evidence="3 4" key="1">
    <citation type="submission" date="2019-08" db="EMBL/GenBank/DDBJ databases">
        <title>Whole genome of Aphis craccivora.</title>
        <authorList>
            <person name="Voronova N.V."/>
            <person name="Shulinski R.S."/>
            <person name="Bandarenka Y.V."/>
            <person name="Zhorov D.G."/>
            <person name="Warner D."/>
        </authorList>
    </citation>
    <scope>NUCLEOTIDE SEQUENCE [LARGE SCALE GENOMIC DNA]</scope>
    <source>
        <strain evidence="3">180601</strain>
        <tissue evidence="3">Whole Body</tissue>
    </source>
</reference>
<feature type="domain" description="MULE transposase" evidence="2">
    <location>
        <begin position="192"/>
        <end position="274"/>
    </location>
</feature>
<evidence type="ECO:0000256" key="1">
    <source>
        <dbReference type="SAM" id="MobiDB-lite"/>
    </source>
</evidence>
<name>A0A6G0W205_APHCR</name>
<feature type="compositionally biased region" description="Low complexity" evidence="1">
    <location>
        <begin position="435"/>
        <end position="445"/>
    </location>
</feature>
<feature type="region of interest" description="Disordered" evidence="1">
    <location>
        <begin position="396"/>
        <end position="445"/>
    </location>
</feature>
<feature type="compositionally biased region" description="Polar residues" evidence="1">
    <location>
        <begin position="400"/>
        <end position="413"/>
    </location>
</feature>